<dbReference type="AlphaFoldDB" id="A0A1H2SES3"/>
<dbReference type="InterPro" id="IPR006311">
    <property type="entry name" value="TAT_signal"/>
</dbReference>
<dbReference type="Proteomes" id="UP000199595">
    <property type="component" value="Unassembled WGS sequence"/>
</dbReference>
<dbReference type="PROSITE" id="PS51318">
    <property type="entry name" value="TAT"/>
    <property type="match status" value="1"/>
</dbReference>
<dbReference type="Pfam" id="PF02065">
    <property type="entry name" value="Melibiase"/>
    <property type="match status" value="1"/>
</dbReference>
<dbReference type="InterPro" id="IPR017853">
    <property type="entry name" value="GH"/>
</dbReference>
<accession>A0A1H2SES3</accession>
<dbReference type="Gene3D" id="3.20.20.70">
    <property type="entry name" value="Aldolase class I"/>
    <property type="match status" value="1"/>
</dbReference>
<dbReference type="STRING" id="762486.SAMN05444411_101442"/>
<dbReference type="InterPro" id="IPR013785">
    <property type="entry name" value="Aldolase_TIM"/>
</dbReference>
<proteinExistence type="predicted"/>
<dbReference type="OrthoDB" id="1110123at2"/>
<protein>
    <submittedName>
        <fullName evidence="1">Melibiase</fullName>
    </submittedName>
</protein>
<dbReference type="PROSITE" id="PS51257">
    <property type="entry name" value="PROKAR_LIPOPROTEIN"/>
    <property type="match status" value="1"/>
</dbReference>
<evidence type="ECO:0000313" key="1">
    <source>
        <dbReference type="EMBL" id="SDW30008.1"/>
    </source>
</evidence>
<sequence length="488" mass="55696">MSNRRSFIKKAGLGIAGVGLIGCGNSPINVEKSEDGYTSGTVVKGDRAIDKVALKVTTPLFLPYHSLSTVAEKGGGAHYYKSESFEHNPFTIPASGMSGSPVIVDAKGKFVGFMTSFGFENSTFSFDGVETLTISVSEGQELFIDEKENGDEAWMQYNSIMMKRLNFKPYTSIPKFWGDVEYCTWVEQKIQSKVRRGHFNLLTHDFVETYLDKIIDYGYPKGKMTLDHGWGQFPDGSINSGFGTWHVDPKKFPNFRKTMDMIQNKGFTPGLWIAFPKIHHASSIAQKYPDMLGNWKASGKINKEKDERWLNPKADIFEYASEVINRFYSIGVRKFKIDMSYNTKSDMLHIHKELYRAAKLIDPTIEMEFHVPDIFFTKFTDVTRTNDVWLNDKYDWPARVKTHYEVAFRSSPGRAINLDHIGGNDTSEKALTEKNYLKHLEMYKGKTGYPLVSVLPHHISQKCVDETGDYLWDYAKGERKIISEFYKK</sequence>
<keyword evidence="2" id="KW-1185">Reference proteome</keyword>
<gene>
    <name evidence="1" type="ORF">SAMN05444411_101442</name>
</gene>
<dbReference type="EMBL" id="FNNJ01000001">
    <property type="protein sequence ID" value="SDW30008.1"/>
    <property type="molecule type" value="Genomic_DNA"/>
</dbReference>
<dbReference type="SUPFAM" id="SSF51445">
    <property type="entry name" value="(Trans)glycosidases"/>
    <property type="match status" value="1"/>
</dbReference>
<organism evidence="1 2">
    <name type="scientific">Lutibacter oricola</name>
    <dbReference type="NCBI Taxonomy" id="762486"/>
    <lineage>
        <taxon>Bacteria</taxon>
        <taxon>Pseudomonadati</taxon>
        <taxon>Bacteroidota</taxon>
        <taxon>Flavobacteriia</taxon>
        <taxon>Flavobacteriales</taxon>
        <taxon>Flavobacteriaceae</taxon>
        <taxon>Lutibacter</taxon>
    </lineage>
</organism>
<name>A0A1H2SES3_9FLAO</name>
<reference evidence="1 2" key="1">
    <citation type="submission" date="2016-10" db="EMBL/GenBank/DDBJ databases">
        <authorList>
            <person name="de Groot N.N."/>
        </authorList>
    </citation>
    <scope>NUCLEOTIDE SEQUENCE [LARGE SCALE GENOMIC DNA]</scope>
    <source>
        <strain evidence="1 2">DSM 24956</strain>
    </source>
</reference>
<dbReference type="RefSeq" id="WP_090119262.1">
    <property type="nucleotide sequence ID" value="NZ_FNNJ01000001.1"/>
</dbReference>
<evidence type="ECO:0000313" key="2">
    <source>
        <dbReference type="Proteomes" id="UP000199595"/>
    </source>
</evidence>